<accession>A0A432CA87</accession>
<dbReference type="AlphaFoldDB" id="A0A432CA87"/>
<dbReference type="Proteomes" id="UP000280825">
    <property type="component" value="Unassembled WGS sequence"/>
</dbReference>
<dbReference type="Pfam" id="PF20376">
    <property type="entry name" value="DUF6671"/>
    <property type="match status" value="1"/>
</dbReference>
<gene>
    <name evidence="2" type="ORF">EKL98_16285</name>
</gene>
<sequence length="97" mass="11318">YIETDMRAMYNPTRMKVIEKAAFKLVDKIKSLCPKCRTPGFGIIDRREGLPCQQCHFPTRSTLSHIYSCQKCSYKKEEKYPNGKQTEDPMYCDICNP</sequence>
<comment type="caution">
    <text evidence="2">The sequence shown here is derived from an EMBL/GenBank/DDBJ whole genome shotgun (WGS) entry which is preliminary data.</text>
</comment>
<organism evidence="2 3">
    <name type="scientific">Flavobacterium bomense</name>
    <dbReference type="NCBI Taxonomy" id="2497483"/>
    <lineage>
        <taxon>Bacteria</taxon>
        <taxon>Pseudomonadati</taxon>
        <taxon>Bacteroidota</taxon>
        <taxon>Flavobacteriia</taxon>
        <taxon>Flavobacteriales</taxon>
        <taxon>Flavobacteriaceae</taxon>
        <taxon>Flavobacterium</taxon>
    </lineage>
</organism>
<keyword evidence="3" id="KW-1185">Reference proteome</keyword>
<evidence type="ECO:0000259" key="1">
    <source>
        <dbReference type="Pfam" id="PF20376"/>
    </source>
</evidence>
<dbReference type="EMBL" id="RYDJ01000147">
    <property type="protein sequence ID" value="RTY96888.1"/>
    <property type="molecule type" value="Genomic_DNA"/>
</dbReference>
<reference evidence="2 3" key="1">
    <citation type="submission" date="2018-12" db="EMBL/GenBank/DDBJ databases">
        <title>Flavobacterium sp. nov., isolated from glacier ice.</title>
        <authorList>
            <person name="Liu Q."/>
            <person name="Xin Y.-H."/>
        </authorList>
    </citation>
    <scope>NUCLEOTIDE SEQUENCE [LARGE SCALE GENOMIC DNA]</scope>
    <source>
        <strain evidence="2 3">RB1N8</strain>
    </source>
</reference>
<name>A0A432CA87_9FLAO</name>
<dbReference type="InterPro" id="IPR046612">
    <property type="entry name" value="DUF6671"/>
</dbReference>
<evidence type="ECO:0000313" key="2">
    <source>
        <dbReference type="EMBL" id="RTY96888.1"/>
    </source>
</evidence>
<protein>
    <recommendedName>
        <fullName evidence="1">DUF6671 domain-containing protein</fullName>
    </recommendedName>
</protein>
<proteinExistence type="predicted"/>
<dbReference type="RefSeq" id="WP_317125403.1">
    <property type="nucleotide sequence ID" value="NZ_RYDJ01000147.1"/>
</dbReference>
<evidence type="ECO:0000313" key="3">
    <source>
        <dbReference type="Proteomes" id="UP000280825"/>
    </source>
</evidence>
<feature type="non-terminal residue" evidence="2">
    <location>
        <position position="1"/>
    </location>
</feature>
<feature type="domain" description="DUF6671" evidence="1">
    <location>
        <begin position="1"/>
        <end position="97"/>
    </location>
</feature>